<dbReference type="Gene3D" id="3.40.1620.10">
    <property type="entry name" value="YefM-like domain"/>
    <property type="match status" value="1"/>
</dbReference>
<accession>A0A6J7NXQ9</accession>
<gene>
    <name evidence="2" type="ORF">UFOPK3957_01375</name>
</gene>
<organism evidence="2">
    <name type="scientific">freshwater metagenome</name>
    <dbReference type="NCBI Taxonomy" id="449393"/>
    <lineage>
        <taxon>unclassified sequences</taxon>
        <taxon>metagenomes</taxon>
        <taxon>ecological metagenomes</taxon>
    </lineage>
</organism>
<dbReference type="InterPro" id="IPR036165">
    <property type="entry name" value="YefM-like_sf"/>
</dbReference>
<dbReference type="SUPFAM" id="SSF143120">
    <property type="entry name" value="YefM-like"/>
    <property type="match status" value="1"/>
</dbReference>
<evidence type="ECO:0000256" key="1">
    <source>
        <dbReference type="ARBA" id="ARBA00009981"/>
    </source>
</evidence>
<dbReference type="InterPro" id="IPR051405">
    <property type="entry name" value="phD/YefM_antitoxin"/>
</dbReference>
<dbReference type="AlphaFoldDB" id="A0A6J7NXQ9"/>
<dbReference type="Gene3D" id="1.10.1220.170">
    <property type="match status" value="1"/>
</dbReference>
<protein>
    <submittedName>
        <fullName evidence="2">Unannotated protein</fullName>
    </submittedName>
</protein>
<sequence length="94" mass="10152">MTIIQVMTTTSLASVKARLSSFVDSVEATHERVVITRNGEPAAVLISPADLESLEETIALLSDPDAMEEINEARRGIAMGEVVGVEAVRMRPRT</sequence>
<evidence type="ECO:0000313" key="2">
    <source>
        <dbReference type="EMBL" id="CAB4997488.1"/>
    </source>
</evidence>
<dbReference type="PANTHER" id="PTHR33713:SF10">
    <property type="entry name" value="ANTITOXIN YAFN"/>
    <property type="match status" value="1"/>
</dbReference>
<dbReference type="NCBIfam" id="TIGR01552">
    <property type="entry name" value="phd_fam"/>
    <property type="match status" value="1"/>
</dbReference>
<dbReference type="InterPro" id="IPR006442">
    <property type="entry name" value="Antitoxin_Phd/YefM"/>
</dbReference>
<dbReference type="Pfam" id="PF02604">
    <property type="entry name" value="PhdYeFM_antitox"/>
    <property type="match status" value="1"/>
</dbReference>
<dbReference type="PANTHER" id="PTHR33713">
    <property type="entry name" value="ANTITOXIN YAFN-RELATED"/>
    <property type="match status" value="1"/>
</dbReference>
<proteinExistence type="inferred from homology"/>
<dbReference type="EMBL" id="CAFBOM010000249">
    <property type="protein sequence ID" value="CAB4997488.1"/>
    <property type="molecule type" value="Genomic_DNA"/>
</dbReference>
<reference evidence="2" key="1">
    <citation type="submission" date="2020-05" db="EMBL/GenBank/DDBJ databases">
        <authorList>
            <person name="Chiriac C."/>
            <person name="Salcher M."/>
            <person name="Ghai R."/>
            <person name="Kavagutti S V."/>
        </authorList>
    </citation>
    <scope>NUCLEOTIDE SEQUENCE</scope>
</reference>
<comment type="similarity">
    <text evidence="1">Belongs to the phD/YefM antitoxin family.</text>
</comment>
<name>A0A6J7NXQ9_9ZZZZ</name>